<dbReference type="EMBL" id="JJOA01000025">
    <property type="protein sequence ID" value="KEA56702.1"/>
    <property type="molecule type" value="Genomic_DNA"/>
</dbReference>
<keyword evidence="4" id="KW-0560">Oxidoreductase</keyword>
<dbReference type="InterPro" id="IPR036188">
    <property type="entry name" value="FAD/NAD-bd_sf"/>
</dbReference>
<evidence type="ECO:0000256" key="4">
    <source>
        <dbReference type="ARBA" id="ARBA00023002"/>
    </source>
</evidence>
<reference evidence="7" key="1">
    <citation type="submission" date="2014-04" db="EMBL/GenBank/DDBJ databases">
        <title>In planta biocontrol of soil-borne Fusarium wilt of banana through a plant endophytic bacterium, Burkholderia cenocepacia 869T2.</title>
        <authorList>
            <person name="Ho Y.-N."/>
            <person name="Chiang H.-M."/>
            <person name="Chao C.-P."/>
            <person name="Su C.-C."/>
            <person name="Hsu H.-F."/>
            <person name="Guo C.-T."/>
            <person name="Hsieh J.-L."/>
            <person name="Huang C.-C."/>
        </authorList>
    </citation>
    <scope>NUCLEOTIDE SEQUENCE [LARGE SCALE GENOMIC DNA]</scope>
    <source>
        <strain evidence="7">869T2</strain>
    </source>
</reference>
<name>A0A071M7D0_9BURK</name>
<comment type="cofactor">
    <cofactor evidence="1">
        <name>FAD</name>
        <dbReference type="ChEBI" id="CHEBI:57692"/>
    </cofactor>
</comment>
<dbReference type="PANTHER" id="PTHR43104">
    <property type="entry name" value="L-2-HYDROXYGLUTARATE DEHYDROGENASE, MITOCHONDRIAL"/>
    <property type="match status" value="1"/>
</dbReference>
<dbReference type="AlphaFoldDB" id="A0A071M7D0"/>
<dbReference type="InterPro" id="IPR006076">
    <property type="entry name" value="FAD-dep_OxRdtase"/>
</dbReference>
<dbReference type="OrthoDB" id="9801699at2"/>
<evidence type="ECO:0000256" key="1">
    <source>
        <dbReference type="ARBA" id="ARBA00001974"/>
    </source>
</evidence>
<dbReference type="Pfam" id="PF01266">
    <property type="entry name" value="DAO"/>
    <property type="match status" value="1"/>
</dbReference>
<comment type="caution">
    <text evidence="7">The sequence shown here is derived from an EMBL/GenBank/DDBJ whole genome shotgun (WGS) entry which is preliminary data.</text>
</comment>
<keyword evidence="3" id="KW-0274">FAD</keyword>
<dbReference type="SUPFAM" id="SSF51905">
    <property type="entry name" value="FAD/NAD(P)-binding domain"/>
    <property type="match status" value="1"/>
</dbReference>
<dbReference type="PANTHER" id="PTHR43104:SF4">
    <property type="entry name" value="L-2-HYDROXYGLUTARATE DEHYDROGENASE, MITOCHONDRIAL"/>
    <property type="match status" value="1"/>
</dbReference>
<evidence type="ECO:0000259" key="6">
    <source>
        <dbReference type="Pfam" id="PF01266"/>
    </source>
</evidence>
<gene>
    <name evidence="7" type="ORF">DT99_26385</name>
</gene>
<dbReference type="Gene3D" id="3.50.50.60">
    <property type="entry name" value="FAD/NAD(P)-binding domain"/>
    <property type="match status" value="1"/>
</dbReference>
<dbReference type="GO" id="GO:0047545">
    <property type="term" value="F:(S)-2-hydroxyglutarate dehydrogenase activity"/>
    <property type="evidence" value="ECO:0007669"/>
    <property type="project" value="TreeGrafter"/>
</dbReference>
<keyword evidence="2" id="KW-0285">Flavoprotein</keyword>
<evidence type="ECO:0000256" key="2">
    <source>
        <dbReference type="ARBA" id="ARBA00022630"/>
    </source>
</evidence>
<accession>A0A071M7D0</accession>
<dbReference type="Gene3D" id="3.30.9.10">
    <property type="entry name" value="D-Amino Acid Oxidase, subunit A, domain 2"/>
    <property type="match status" value="1"/>
</dbReference>
<proteinExistence type="inferred from homology"/>
<organism evidence="7">
    <name type="scientific">Burkholderia cenocepacia</name>
    <dbReference type="NCBI Taxonomy" id="95486"/>
    <lineage>
        <taxon>Bacteria</taxon>
        <taxon>Pseudomonadati</taxon>
        <taxon>Pseudomonadota</taxon>
        <taxon>Betaproteobacteria</taxon>
        <taxon>Burkholderiales</taxon>
        <taxon>Burkholderiaceae</taxon>
        <taxon>Burkholderia</taxon>
        <taxon>Burkholderia cepacia complex</taxon>
    </lineage>
</organism>
<comment type="similarity">
    <text evidence="5">Belongs to the L2HGDH family.</text>
</comment>
<evidence type="ECO:0000313" key="7">
    <source>
        <dbReference type="EMBL" id="KEA56702.1"/>
    </source>
</evidence>
<sequence length="369" mass="39029">MEQMDCVVIGAGVVGLAIARELAARGRETIVLEAADAIGTGTSSRNSEVIHAGLYYARGSLKATSCVHGRDMLYEFCETHHVPHRRAGKLLVATSAAQVKQLKAIAARAVENGVLDLLPLTRAEAQTLEPALECVEALFSPSTGIVDSHQLMLALLGDAQRDGAMCALKSPVESIDVLRGGRFVVRTGGDAPTEIEAACVINSAGLGAQALARRTHGLDPRWVPPLYLARGNYFSLSGRAPFSHLIYPMPDRAGLGVHLTLDLGGQARFGPDVEWCDSLRYEVDPARAGAFYASIRAFWPGLPDGALQPAYAGIRPKLAGPGEPPADFIVQGAAQHGVRGLVNLFGIESPGLTASLALAQRVGEMTARR</sequence>
<feature type="domain" description="FAD dependent oxidoreductase" evidence="6">
    <location>
        <begin position="5"/>
        <end position="364"/>
    </location>
</feature>
<evidence type="ECO:0000256" key="5">
    <source>
        <dbReference type="ARBA" id="ARBA00037941"/>
    </source>
</evidence>
<protein>
    <submittedName>
        <fullName evidence="7">FAD-dependent oxidoreductase</fullName>
    </submittedName>
</protein>
<evidence type="ECO:0000256" key="3">
    <source>
        <dbReference type="ARBA" id="ARBA00022827"/>
    </source>
</evidence>